<dbReference type="RefSeq" id="WP_190944644.1">
    <property type="nucleotide sequence ID" value="NZ_JACJSI010000135.1"/>
</dbReference>
<proteinExistence type="predicted"/>
<accession>A0ABR8DYA7</accession>
<dbReference type="Gene3D" id="1.20.144.10">
    <property type="entry name" value="Phosphatidic acid phosphatase type 2/haloperoxidase"/>
    <property type="match status" value="1"/>
</dbReference>
<evidence type="ECO:0000256" key="2">
    <source>
        <dbReference type="ARBA" id="ARBA00022475"/>
    </source>
</evidence>
<feature type="domain" description="Phosphatidic acid phosphatase type 2/haloperoxidase" evidence="8">
    <location>
        <begin position="113"/>
        <end position="222"/>
    </location>
</feature>
<sequence>MVKLEKQTLRSKPQSPIAFGQKLLINHWRSLLLLFVGVYLPLQIFGLLAFKVEQNQGGFPWDLSILVAIHSVAQLQLDEFAVLLTKMGSFWTVLPTLSVIALILLLQRRWRSLTYLLITTAGSATIKRTAKEFWHRVRPDMWTSAAPEFDYSFPSGHAMTSMTLIVILVVLTWDSVWCWLTVMLGSVFILAIGWTRLYLGVHFPSDIIAGWMVAIAWAIGVSLIIRPFSQSANIISEQPASETKLFPEEHQLINEE</sequence>
<keyword evidence="5 7" id="KW-1133">Transmembrane helix</keyword>
<evidence type="ECO:0000313" key="9">
    <source>
        <dbReference type="EMBL" id="MBD2534123.1"/>
    </source>
</evidence>
<evidence type="ECO:0000259" key="8">
    <source>
        <dbReference type="SMART" id="SM00014"/>
    </source>
</evidence>
<feature type="transmembrane region" description="Helical" evidence="7">
    <location>
        <begin position="88"/>
        <end position="106"/>
    </location>
</feature>
<name>A0ABR8DYA7_9NOSO</name>
<dbReference type="EMBL" id="JACJSI010000135">
    <property type="protein sequence ID" value="MBD2534123.1"/>
    <property type="molecule type" value="Genomic_DNA"/>
</dbReference>
<dbReference type="CDD" id="cd03392">
    <property type="entry name" value="PAP2_like_2"/>
    <property type="match status" value="1"/>
</dbReference>
<keyword evidence="2" id="KW-1003">Cell membrane</keyword>
<comment type="caution">
    <text evidence="9">The sequence shown here is derived from an EMBL/GenBank/DDBJ whole genome shotgun (WGS) entry which is preliminary data.</text>
</comment>
<reference evidence="9 10" key="1">
    <citation type="journal article" date="2020" name="ISME J.">
        <title>Comparative genomics reveals insights into cyanobacterial evolution and habitat adaptation.</title>
        <authorList>
            <person name="Chen M.Y."/>
            <person name="Teng W.K."/>
            <person name="Zhao L."/>
            <person name="Hu C.X."/>
            <person name="Zhou Y.K."/>
            <person name="Han B.P."/>
            <person name="Song L.R."/>
            <person name="Shu W.S."/>
        </authorList>
    </citation>
    <scope>NUCLEOTIDE SEQUENCE [LARGE SCALE GENOMIC DNA]</scope>
    <source>
        <strain evidence="9 10">FACHB-838</strain>
    </source>
</reference>
<dbReference type="PANTHER" id="PTHR14969">
    <property type="entry name" value="SPHINGOSINE-1-PHOSPHATE PHOSPHOHYDROLASE"/>
    <property type="match status" value="1"/>
</dbReference>
<evidence type="ECO:0000256" key="5">
    <source>
        <dbReference type="ARBA" id="ARBA00022989"/>
    </source>
</evidence>
<comment type="subcellular location">
    <subcellularLocation>
        <location evidence="1">Cell membrane</location>
        <topology evidence="1">Multi-pass membrane protein</topology>
    </subcellularLocation>
</comment>
<protein>
    <submittedName>
        <fullName evidence="9">Phosphatase PAP2 family protein</fullName>
    </submittedName>
</protein>
<keyword evidence="4" id="KW-0378">Hydrolase</keyword>
<dbReference type="InterPro" id="IPR036938">
    <property type="entry name" value="PAP2/HPO_sf"/>
</dbReference>
<dbReference type="PANTHER" id="PTHR14969:SF62">
    <property type="entry name" value="DECAPRENYLPHOSPHORYL-5-PHOSPHORIBOSE PHOSPHATASE RV3807C-RELATED"/>
    <property type="match status" value="1"/>
</dbReference>
<keyword evidence="3 7" id="KW-0812">Transmembrane</keyword>
<keyword evidence="6 7" id="KW-0472">Membrane</keyword>
<feature type="transmembrane region" description="Helical" evidence="7">
    <location>
        <begin position="207"/>
        <end position="225"/>
    </location>
</feature>
<organism evidence="9 10">
    <name type="scientific">Nostoc flagelliforme FACHB-838</name>
    <dbReference type="NCBI Taxonomy" id="2692904"/>
    <lineage>
        <taxon>Bacteria</taxon>
        <taxon>Bacillati</taxon>
        <taxon>Cyanobacteriota</taxon>
        <taxon>Cyanophyceae</taxon>
        <taxon>Nostocales</taxon>
        <taxon>Nostocaceae</taxon>
        <taxon>Nostoc</taxon>
    </lineage>
</organism>
<dbReference type="Proteomes" id="UP000623440">
    <property type="component" value="Unassembled WGS sequence"/>
</dbReference>
<dbReference type="InterPro" id="IPR000326">
    <property type="entry name" value="PAP2/HPO"/>
</dbReference>
<evidence type="ECO:0000313" key="10">
    <source>
        <dbReference type="Proteomes" id="UP000623440"/>
    </source>
</evidence>
<dbReference type="SMART" id="SM00014">
    <property type="entry name" value="acidPPc"/>
    <property type="match status" value="1"/>
</dbReference>
<evidence type="ECO:0000256" key="1">
    <source>
        <dbReference type="ARBA" id="ARBA00004651"/>
    </source>
</evidence>
<evidence type="ECO:0000256" key="6">
    <source>
        <dbReference type="ARBA" id="ARBA00023136"/>
    </source>
</evidence>
<evidence type="ECO:0000256" key="3">
    <source>
        <dbReference type="ARBA" id="ARBA00022692"/>
    </source>
</evidence>
<dbReference type="SUPFAM" id="SSF48317">
    <property type="entry name" value="Acid phosphatase/Vanadium-dependent haloperoxidase"/>
    <property type="match status" value="1"/>
</dbReference>
<evidence type="ECO:0000256" key="4">
    <source>
        <dbReference type="ARBA" id="ARBA00022801"/>
    </source>
</evidence>
<keyword evidence="10" id="KW-1185">Reference proteome</keyword>
<evidence type="ECO:0000256" key="7">
    <source>
        <dbReference type="SAM" id="Phobius"/>
    </source>
</evidence>
<feature type="transmembrane region" description="Helical" evidence="7">
    <location>
        <begin position="176"/>
        <end position="195"/>
    </location>
</feature>
<gene>
    <name evidence="9" type="ORF">H6G97_33150</name>
</gene>
<dbReference type="Pfam" id="PF01569">
    <property type="entry name" value="PAP2"/>
    <property type="match status" value="1"/>
</dbReference>
<feature type="transmembrane region" description="Helical" evidence="7">
    <location>
        <begin position="31"/>
        <end position="50"/>
    </location>
</feature>